<name>A0A1B7M0J1_9MICC</name>
<dbReference type="Gene3D" id="3.40.50.1820">
    <property type="entry name" value="alpha/beta hydrolase"/>
    <property type="match status" value="1"/>
</dbReference>
<dbReference type="PANTHER" id="PTHR43194">
    <property type="entry name" value="HYDROLASE ALPHA/BETA FOLD FAMILY"/>
    <property type="match status" value="1"/>
</dbReference>
<gene>
    <name evidence="2" type="ORF">A6F49_09035</name>
</gene>
<evidence type="ECO:0000313" key="3">
    <source>
        <dbReference type="Proteomes" id="UP000078292"/>
    </source>
</evidence>
<proteinExistence type="predicted"/>
<evidence type="ECO:0000259" key="1">
    <source>
        <dbReference type="Pfam" id="PF00561"/>
    </source>
</evidence>
<dbReference type="AlphaFoldDB" id="A0A1B7M0J1"/>
<keyword evidence="3" id="KW-1185">Reference proteome</keyword>
<dbReference type="STRING" id="1837282.A6F49_09035"/>
<reference evidence="2 3" key="1">
    <citation type="submission" date="2016-04" db="EMBL/GenBank/DDBJ databases">
        <title>First whole genome shotgun sequence of the bacterium Enteractinococcus sp. strain UASWS1574.</title>
        <authorList>
            <person name="Crovadore J."/>
            <person name="Chablais R."/>
            <person name="Lefort F."/>
        </authorList>
    </citation>
    <scope>NUCLEOTIDE SEQUENCE [LARGE SCALE GENOMIC DNA]</scope>
    <source>
        <strain evidence="2 3">UASWS1574</strain>
    </source>
</reference>
<organism evidence="2 3">
    <name type="scientific">Enteractinococcus helveticum</name>
    <dbReference type="NCBI Taxonomy" id="1837282"/>
    <lineage>
        <taxon>Bacteria</taxon>
        <taxon>Bacillati</taxon>
        <taxon>Actinomycetota</taxon>
        <taxon>Actinomycetes</taxon>
        <taxon>Micrococcales</taxon>
        <taxon>Micrococcaceae</taxon>
    </lineage>
</organism>
<sequence length="286" mass="31924">MLTEELLVPKHAELASLEMTYYDSQDDKNRDDVLVLVHGTAGSTASHFGFLFPVLAAKQRVISIDWSNPSEESGSSPLQLEHLANQVIELIERTVPGRKVALLGYSLGAVVTAVVAAQRPDLVDRLILVSGWIKTDQQQLLRNDIWRTLRDLDDDTVLRQYSTFCAFGGPFLADKTRDDLAPGMNAMKFDHFGDRQMDLNRRIDITESAHTIECPTLVVGCTHDQMVPVRHQQALFGAIQDSRYVEIPTGHAVVFERPSELSHHIQQFMDLPDQYPAGTIIPTPAP</sequence>
<dbReference type="OrthoDB" id="4944883at2"/>
<dbReference type="RefSeq" id="WP_043057556.1">
    <property type="nucleotide sequence ID" value="NZ_LXEY01000016.1"/>
</dbReference>
<dbReference type="GO" id="GO:0003824">
    <property type="term" value="F:catalytic activity"/>
    <property type="evidence" value="ECO:0007669"/>
    <property type="project" value="UniProtKB-ARBA"/>
</dbReference>
<accession>A0A1B7M0J1</accession>
<dbReference type="SUPFAM" id="SSF53474">
    <property type="entry name" value="alpha/beta-Hydrolases"/>
    <property type="match status" value="1"/>
</dbReference>
<dbReference type="EMBL" id="LXEY01000016">
    <property type="protein sequence ID" value="OAV61598.1"/>
    <property type="molecule type" value="Genomic_DNA"/>
</dbReference>
<dbReference type="Pfam" id="PF00561">
    <property type="entry name" value="Abhydrolase_1"/>
    <property type="match status" value="1"/>
</dbReference>
<evidence type="ECO:0000313" key="2">
    <source>
        <dbReference type="EMBL" id="OAV61598.1"/>
    </source>
</evidence>
<dbReference type="PANTHER" id="PTHR43194:SF2">
    <property type="entry name" value="PEROXISOMAL MEMBRANE PROTEIN LPX1"/>
    <property type="match status" value="1"/>
</dbReference>
<dbReference type="Proteomes" id="UP000078292">
    <property type="component" value="Unassembled WGS sequence"/>
</dbReference>
<comment type="caution">
    <text evidence="2">The sequence shown here is derived from an EMBL/GenBank/DDBJ whole genome shotgun (WGS) entry which is preliminary data.</text>
</comment>
<dbReference type="InterPro" id="IPR029058">
    <property type="entry name" value="AB_hydrolase_fold"/>
</dbReference>
<feature type="domain" description="AB hydrolase-1" evidence="1">
    <location>
        <begin position="33"/>
        <end position="258"/>
    </location>
</feature>
<dbReference type="InterPro" id="IPR050228">
    <property type="entry name" value="Carboxylesterase_BioH"/>
</dbReference>
<protein>
    <recommendedName>
        <fullName evidence="1">AB hydrolase-1 domain-containing protein</fullName>
    </recommendedName>
</protein>
<dbReference type="InterPro" id="IPR000073">
    <property type="entry name" value="AB_hydrolase_1"/>
</dbReference>